<evidence type="ECO:0000313" key="1">
    <source>
        <dbReference type="EMBL" id="MCQ4841068.1"/>
    </source>
</evidence>
<keyword evidence="2" id="KW-1185">Reference proteome</keyword>
<name>A0ABT1S2B7_9FIRM</name>
<dbReference type="RefSeq" id="WP_256192221.1">
    <property type="nucleotide sequence ID" value="NZ_JANFZG010000037.1"/>
</dbReference>
<dbReference type="EMBL" id="JANFZH010000037">
    <property type="protein sequence ID" value="MCQ4841068.1"/>
    <property type="molecule type" value="Genomic_DNA"/>
</dbReference>
<organism evidence="1 2">
    <name type="scientific">Neglectibacter timonensis</name>
    <dbReference type="NCBI Taxonomy" id="1776382"/>
    <lineage>
        <taxon>Bacteria</taxon>
        <taxon>Bacillati</taxon>
        <taxon>Bacillota</taxon>
        <taxon>Clostridia</taxon>
        <taxon>Eubacteriales</taxon>
        <taxon>Oscillospiraceae</taxon>
        <taxon>Neglectibacter</taxon>
    </lineage>
</organism>
<sequence>MRLKIQLSAIAGQLRVADCEAEGIVTLPEQSFESFLRSPWQSPRWTAEHALLDEDGHRIYSGILILREGGLDGVFAYNRGSRFAYLPGAQAVVNSILHQAAEEIIQEGVENTNEGSWCYYFTELFEKMRLIVEPGNGTDQLLLAQLEQRPESANVVMTDEYFDVSFYPEYCRSFSDECAPSPLDDPEKAEEITRKLTKYLALHDGSTELYQVLHNELRLSHPEIEAMGFDLRHRYEPDQARTSGSAMPKERKLDMENIDPKQPALLSQLEQFRKTHESKNEPSGWAIRLRDLLDLGLPDHDVYLVHASADVGWVPAADLPQLSERGKERFAEMLDAKVTDVRFGPYGTELVLDGIDPQLLTRYDEAAADCIRAESAMKYFM</sequence>
<protein>
    <submittedName>
        <fullName evidence="1">Uncharacterized protein</fullName>
    </submittedName>
</protein>
<reference evidence="1 2" key="1">
    <citation type="submission" date="2022-06" db="EMBL/GenBank/DDBJ databases">
        <title>Isolation of gut microbiota from human fecal samples.</title>
        <authorList>
            <person name="Pamer E.G."/>
            <person name="Barat B."/>
            <person name="Waligurski E."/>
            <person name="Medina S."/>
            <person name="Paddock L."/>
            <person name="Mostad J."/>
        </authorList>
    </citation>
    <scope>NUCLEOTIDE SEQUENCE [LARGE SCALE GENOMIC DNA]</scope>
    <source>
        <strain evidence="1 2">DFI.9.73</strain>
    </source>
</reference>
<accession>A0ABT1S2B7</accession>
<dbReference type="Proteomes" id="UP001524473">
    <property type="component" value="Unassembled WGS sequence"/>
</dbReference>
<comment type="caution">
    <text evidence="1">The sequence shown here is derived from an EMBL/GenBank/DDBJ whole genome shotgun (WGS) entry which is preliminary data.</text>
</comment>
<evidence type="ECO:0000313" key="2">
    <source>
        <dbReference type="Proteomes" id="UP001524473"/>
    </source>
</evidence>
<proteinExistence type="predicted"/>
<gene>
    <name evidence="1" type="ORF">NE695_14225</name>
</gene>